<dbReference type="Proteomes" id="UP000807769">
    <property type="component" value="Unassembled WGS sequence"/>
</dbReference>
<name>A0A9P7ALC7_9AGAM</name>
<dbReference type="RefSeq" id="XP_041184861.1">
    <property type="nucleotide sequence ID" value="XM_041337592.1"/>
</dbReference>
<feature type="transmembrane region" description="Helical" evidence="1">
    <location>
        <begin position="59"/>
        <end position="78"/>
    </location>
</feature>
<evidence type="ECO:0000313" key="3">
    <source>
        <dbReference type="Proteomes" id="UP000807769"/>
    </source>
</evidence>
<dbReference type="OrthoDB" id="419616at2759"/>
<gene>
    <name evidence="2" type="ORF">BJ212DRAFT_1418514</name>
</gene>
<keyword evidence="1" id="KW-1133">Transmembrane helix</keyword>
<keyword evidence="1" id="KW-0472">Membrane</keyword>
<dbReference type="EMBL" id="JABBWG010000555">
    <property type="protein sequence ID" value="KAG1791788.1"/>
    <property type="molecule type" value="Genomic_DNA"/>
</dbReference>
<comment type="caution">
    <text evidence="2">The sequence shown here is derived from an EMBL/GenBank/DDBJ whole genome shotgun (WGS) entry which is preliminary data.</text>
</comment>
<organism evidence="2 3">
    <name type="scientific">Suillus subaureus</name>
    <dbReference type="NCBI Taxonomy" id="48587"/>
    <lineage>
        <taxon>Eukaryota</taxon>
        <taxon>Fungi</taxon>
        <taxon>Dikarya</taxon>
        <taxon>Basidiomycota</taxon>
        <taxon>Agaricomycotina</taxon>
        <taxon>Agaricomycetes</taxon>
        <taxon>Agaricomycetidae</taxon>
        <taxon>Boletales</taxon>
        <taxon>Suillineae</taxon>
        <taxon>Suillaceae</taxon>
        <taxon>Suillus</taxon>
    </lineage>
</organism>
<reference evidence="2" key="1">
    <citation type="journal article" date="2020" name="New Phytol.">
        <title>Comparative genomics reveals dynamic genome evolution in host specialist ectomycorrhizal fungi.</title>
        <authorList>
            <person name="Lofgren L.A."/>
            <person name="Nguyen N.H."/>
            <person name="Vilgalys R."/>
            <person name="Ruytinx J."/>
            <person name="Liao H.L."/>
            <person name="Branco S."/>
            <person name="Kuo A."/>
            <person name="LaButti K."/>
            <person name="Lipzen A."/>
            <person name="Andreopoulos W."/>
            <person name="Pangilinan J."/>
            <person name="Riley R."/>
            <person name="Hundley H."/>
            <person name="Na H."/>
            <person name="Barry K."/>
            <person name="Grigoriev I.V."/>
            <person name="Stajich J.E."/>
            <person name="Kennedy P.G."/>
        </authorList>
    </citation>
    <scope>NUCLEOTIDE SEQUENCE</scope>
    <source>
        <strain evidence="2">MN1</strain>
    </source>
</reference>
<dbReference type="GeneID" id="64631608"/>
<sequence>MISSACVFIYIAAASPNQASSWCNEWDRSVGCSIARTIGPASATSTFSFSIKTTHHAWIVYYYLIALVCIGICMSLLLPRRLWKNHH</sequence>
<keyword evidence="3" id="KW-1185">Reference proteome</keyword>
<keyword evidence="1" id="KW-0812">Transmembrane</keyword>
<accession>A0A9P7ALC7</accession>
<proteinExistence type="predicted"/>
<protein>
    <submittedName>
        <fullName evidence="2">Uncharacterized protein</fullName>
    </submittedName>
</protein>
<evidence type="ECO:0000256" key="1">
    <source>
        <dbReference type="SAM" id="Phobius"/>
    </source>
</evidence>
<dbReference type="AlphaFoldDB" id="A0A9P7ALC7"/>
<evidence type="ECO:0000313" key="2">
    <source>
        <dbReference type="EMBL" id="KAG1791788.1"/>
    </source>
</evidence>